<gene>
    <name evidence="1" type="ORF">V6W80_11630</name>
</gene>
<evidence type="ECO:0008006" key="3">
    <source>
        <dbReference type="Google" id="ProtNLM"/>
    </source>
</evidence>
<proteinExistence type="predicted"/>
<dbReference type="EMBL" id="CP145723">
    <property type="protein sequence ID" value="WWM68886.1"/>
    <property type="molecule type" value="Genomic_DNA"/>
</dbReference>
<dbReference type="RefSeq" id="WP_338547242.1">
    <property type="nucleotide sequence ID" value="NZ_CP145723.1"/>
</dbReference>
<organism evidence="1 2">
    <name type="scientific">Pseudomonas benzopyrenica</name>
    <dbReference type="NCBI Taxonomy" id="2993566"/>
    <lineage>
        <taxon>Bacteria</taxon>
        <taxon>Pseudomonadati</taxon>
        <taxon>Pseudomonadota</taxon>
        <taxon>Gammaproteobacteria</taxon>
        <taxon>Pseudomonadales</taxon>
        <taxon>Pseudomonadaceae</taxon>
        <taxon>Pseudomonas</taxon>
    </lineage>
</organism>
<evidence type="ECO:0000313" key="1">
    <source>
        <dbReference type="EMBL" id="WWM68886.1"/>
    </source>
</evidence>
<accession>A0ABZ2FVL7</accession>
<dbReference type="Proteomes" id="UP001372714">
    <property type="component" value="Chromosome"/>
</dbReference>
<reference evidence="1 2" key="1">
    <citation type="submission" date="2024-02" db="EMBL/GenBank/DDBJ databases">
        <title>The whole genome sequence of Pseudomonas benzopyrenica MLY92.</title>
        <authorList>
            <person name="Liu Y."/>
        </authorList>
    </citation>
    <scope>NUCLEOTIDE SEQUENCE [LARGE SCALE GENOMIC DNA]</scope>
    <source>
        <strain evidence="1 2">MLY92</strain>
    </source>
</reference>
<sequence length="328" mass="35520">MNEAEILAAMDGMTPALQRAYLDQIRATVDAATIVEVERMIAQQDDQGLVATLALGAFAALLEAVRTTYIKGGTLVVIKMPGGRRVQFDQHAPAAQQWLTQNATDLTTTIAREQAEAIRVTTAAGRAAGRTPRQIALDVVGRLNARTGRREGGVLGLSAPEAQAIASTRDQLSSGVAERMRQYLAKADRDKRLDGIVERAIQLQKPVAAPDVQKIATAYADRKVKAHALLVAKAQAHEALNAGFNRLHAQLLEGPVRPVSVEKIWRNKGDLRVRHAHVTLGGVRVGFNQPFQSPTGARLNYPGDKTLGASWADLANCRCTVSYRVTWK</sequence>
<protein>
    <recommendedName>
        <fullName evidence="3">Phage Mu protein F like protein</fullName>
    </recommendedName>
</protein>
<name>A0ABZ2FVL7_9PSED</name>
<keyword evidence="2" id="KW-1185">Reference proteome</keyword>
<evidence type="ECO:0000313" key="2">
    <source>
        <dbReference type="Proteomes" id="UP001372714"/>
    </source>
</evidence>